<reference evidence="21" key="3">
    <citation type="submission" date="2016-02" db="EMBL/GenBank/DDBJ databases">
        <title>Draft genome of pathogenic Streptomyces sp. in Japan.</title>
        <authorList>
            <person name="Tomihama T."/>
            <person name="Ikenaga M."/>
            <person name="Sakai M."/>
            <person name="Okubo T."/>
            <person name="Ikeda S."/>
        </authorList>
    </citation>
    <scope>NUCLEOTIDE SEQUENCE [LARGE SCALE GENOMIC DNA]</scope>
    <source>
        <strain evidence="21">S58</strain>
    </source>
</reference>
<keyword evidence="14 17" id="KW-0028">Amino-acid biosynthesis</keyword>
<reference evidence="21" key="1">
    <citation type="submission" date="2015-11" db="EMBL/GenBank/DDBJ databases">
        <authorList>
            <consortium name="Cross-ministerial Strategic Innovation Promotion Program (SIP) consortium"/>
            <person name="Tomihama T."/>
            <person name="Ikenaga M."/>
            <person name="Sakai M."/>
            <person name="Okubo T."/>
            <person name="Ikeda S."/>
        </authorList>
    </citation>
    <scope>NUCLEOTIDE SEQUENCE [LARGE SCALE GENOMIC DNA]</scope>
    <source>
        <strain evidence="21">S58</strain>
    </source>
</reference>
<evidence type="ECO:0000256" key="16">
    <source>
        <dbReference type="PIRSR" id="PIRSR036497-2"/>
    </source>
</evidence>
<dbReference type="NCBIfam" id="NF004976">
    <property type="entry name" value="PRK06349.1"/>
    <property type="match status" value="1"/>
</dbReference>
<evidence type="ECO:0000256" key="10">
    <source>
        <dbReference type="ARBA" id="ARBA00023167"/>
    </source>
</evidence>
<dbReference type="InterPro" id="IPR019811">
    <property type="entry name" value="HDH_CS"/>
</dbReference>
<evidence type="ECO:0000256" key="2">
    <source>
        <dbReference type="ARBA" id="ARBA00005056"/>
    </source>
</evidence>
<name>A0A100JI75_STRSC</name>
<dbReference type="AlphaFoldDB" id="A0A100JI75"/>
<evidence type="ECO:0000256" key="15">
    <source>
        <dbReference type="PIRSR" id="PIRSR036497-1"/>
    </source>
</evidence>
<gene>
    <name evidence="20" type="primary">hom_1</name>
    <name evidence="20" type="ORF">SsS58_00336</name>
</gene>
<dbReference type="UniPathway" id="UPA00050">
    <property type="reaction ID" value="UER00063"/>
</dbReference>
<evidence type="ECO:0000256" key="18">
    <source>
        <dbReference type="RuleBase" id="RU004171"/>
    </source>
</evidence>
<reference evidence="20 21" key="2">
    <citation type="journal article" date="2016" name="Genome Announc.">
        <title>Draft Genome Sequences of Streptomyces scabiei S58, Streptomyces turgidiscabies T45, and Streptomyces acidiscabies a10, the Pathogens of Potato Common Scab, Isolated in Japan.</title>
        <authorList>
            <person name="Tomihama T."/>
            <person name="Nishi Y."/>
            <person name="Sakai M."/>
            <person name="Ikenaga M."/>
            <person name="Okubo T."/>
            <person name="Ikeda S."/>
        </authorList>
    </citation>
    <scope>NUCLEOTIDE SEQUENCE [LARGE SCALE GENOMIC DNA]</scope>
    <source>
        <strain evidence="20 21">S58</strain>
    </source>
</reference>
<evidence type="ECO:0000256" key="11">
    <source>
        <dbReference type="ARBA" id="ARBA00044930"/>
    </source>
</evidence>
<evidence type="ECO:0000259" key="19">
    <source>
        <dbReference type="Pfam" id="PF00742"/>
    </source>
</evidence>
<sequence length="359" mass="37718">MGRYDLALIGFGGVNRALAELIAHSGERLAKELGFALRVVAITDLRAGSLVDTGGIDLVPLLAAEPGELSFADLAGGSAEPRNEWVIREVPADIVVEATFTQPTDGEPALSHVRWALESGKHVTTTNKGPVALAGRTLKRLAAERGLSFEYEGSVLSGTPVLRTAERMFGGLEITGVEGIMNGTSNYILGRLEEGADLAAAIAEAQEHGYAEADPTADVEGHDVQLKVMILANEVLGADLRREDVFCEGISAITPDDVRDAASKGLRWKLVGSATRHEDGSVDARVAPVALPAHHPLAGISGSANAVAFRTDLLGTVTVSGPGAGRVETAYALLSDIIAIHQRHADDDARPALQETHRV</sequence>
<comment type="catalytic activity">
    <reaction evidence="12">
        <text>L-homoserine + NADP(+) = L-aspartate 4-semialdehyde + NADPH + H(+)</text>
        <dbReference type="Rhea" id="RHEA:15761"/>
        <dbReference type="ChEBI" id="CHEBI:15378"/>
        <dbReference type="ChEBI" id="CHEBI:57476"/>
        <dbReference type="ChEBI" id="CHEBI:57783"/>
        <dbReference type="ChEBI" id="CHEBI:58349"/>
        <dbReference type="ChEBI" id="CHEBI:537519"/>
        <dbReference type="EC" id="1.1.1.3"/>
    </reaction>
    <physiologicalReaction direction="right-to-left" evidence="12">
        <dbReference type="Rhea" id="RHEA:15763"/>
    </physiologicalReaction>
</comment>
<dbReference type="GO" id="GO:0009088">
    <property type="term" value="P:threonine biosynthetic process"/>
    <property type="evidence" value="ECO:0007669"/>
    <property type="project" value="UniProtKB-UniPathway"/>
</dbReference>
<evidence type="ECO:0000256" key="5">
    <source>
        <dbReference type="ARBA" id="ARBA00013213"/>
    </source>
</evidence>
<comment type="cofactor">
    <cofactor evidence="1">
        <name>a metal cation</name>
        <dbReference type="ChEBI" id="CHEBI:25213"/>
    </cofactor>
</comment>
<evidence type="ECO:0000313" key="21">
    <source>
        <dbReference type="Proteomes" id="UP000067448"/>
    </source>
</evidence>
<evidence type="ECO:0000256" key="6">
    <source>
        <dbReference type="ARBA" id="ARBA00013376"/>
    </source>
</evidence>
<proteinExistence type="inferred from homology"/>
<dbReference type="RefSeq" id="WP_059078151.1">
    <property type="nucleotide sequence ID" value="NZ_BCMM01000001.1"/>
</dbReference>
<comment type="pathway">
    <text evidence="3 17">Amino-acid biosynthesis; L-methionine biosynthesis via de novo pathway; L-homoserine from L-aspartate: step 3/3.</text>
</comment>
<dbReference type="PANTHER" id="PTHR43331:SF1">
    <property type="entry name" value="HOMOSERINE DEHYDROGENASE"/>
    <property type="match status" value="1"/>
</dbReference>
<evidence type="ECO:0000256" key="4">
    <source>
        <dbReference type="ARBA" id="ARBA00006753"/>
    </source>
</evidence>
<dbReference type="InterPro" id="IPR001342">
    <property type="entry name" value="HDH_cat"/>
</dbReference>
<evidence type="ECO:0000256" key="13">
    <source>
        <dbReference type="ARBA" id="ARBA00049031"/>
    </source>
</evidence>
<dbReference type="GO" id="GO:0004412">
    <property type="term" value="F:homoserine dehydrogenase activity"/>
    <property type="evidence" value="ECO:0007669"/>
    <property type="project" value="UniProtKB-EC"/>
</dbReference>
<evidence type="ECO:0000256" key="3">
    <source>
        <dbReference type="ARBA" id="ARBA00005062"/>
    </source>
</evidence>
<evidence type="ECO:0000256" key="9">
    <source>
        <dbReference type="ARBA" id="ARBA00023053"/>
    </source>
</evidence>
<dbReference type="Gene3D" id="3.40.50.720">
    <property type="entry name" value="NAD(P)-binding Rossmann-like Domain"/>
    <property type="match status" value="1"/>
</dbReference>
<keyword evidence="8 14" id="KW-0560">Oxidoreductase</keyword>
<dbReference type="SUPFAM" id="SSF55347">
    <property type="entry name" value="Glyceraldehyde-3-phosphate dehydrogenase-like, C-terminal domain"/>
    <property type="match status" value="1"/>
</dbReference>
<evidence type="ECO:0000256" key="12">
    <source>
        <dbReference type="ARBA" id="ARBA00048841"/>
    </source>
</evidence>
<keyword evidence="9" id="KW-0915">Sodium</keyword>
<evidence type="ECO:0000256" key="17">
    <source>
        <dbReference type="RuleBase" id="RU000579"/>
    </source>
</evidence>
<feature type="domain" description="Homoserine dehydrogenase catalytic" evidence="19">
    <location>
        <begin position="160"/>
        <end position="338"/>
    </location>
</feature>
<comment type="function">
    <text evidence="11">Catalyzes the conversion of L-aspartate-beta-semialdehyde (L-Asa) to L-homoserine (L-Hse), the third step in the biosynthesis of threonine and methionine from aspartate.</text>
</comment>
<dbReference type="SUPFAM" id="SSF51735">
    <property type="entry name" value="NAD(P)-binding Rossmann-fold domains"/>
    <property type="match status" value="1"/>
</dbReference>
<dbReference type="PIRSF" id="PIRSF036497">
    <property type="entry name" value="HDH_short"/>
    <property type="match status" value="1"/>
</dbReference>
<comment type="catalytic activity">
    <reaction evidence="13">
        <text>L-homoserine + NAD(+) = L-aspartate 4-semialdehyde + NADH + H(+)</text>
        <dbReference type="Rhea" id="RHEA:15757"/>
        <dbReference type="ChEBI" id="CHEBI:15378"/>
        <dbReference type="ChEBI" id="CHEBI:57476"/>
        <dbReference type="ChEBI" id="CHEBI:57540"/>
        <dbReference type="ChEBI" id="CHEBI:57945"/>
        <dbReference type="ChEBI" id="CHEBI:537519"/>
        <dbReference type="EC" id="1.1.1.3"/>
    </reaction>
    <physiologicalReaction direction="right-to-left" evidence="13">
        <dbReference type="Rhea" id="RHEA:15759"/>
    </physiologicalReaction>
</comment>
<dbReference type="OrthoDB" id="9808167at2"/>
<evidence type="ECO:0000256" key="1">
    <source>
        <dbReference type="ARBA" id="ARBA00001920"/>
    </source>
</evidence>
<dbReference type="UniPathway" id="UPA00051">
    <property type="reaction ID" value="UER00465"/>
</dbReference>
<dbReference type="Proteomes" id="UP000067448">
    <property type="component" value="Unassembled WGS sequence"/>
</dbReference>
<dbReference type="PROSITE" id="PS01042">
    <property type="entry name" value="HOMOSER_DHGENASE"/>
    <property type="match status" value="1"/>
</dbReference>
<feature type="binding site" evidence="16">
    <location>
        <position position="128"/>
    </location>
    <ligand>
        <name>NADPH</name>
        <dbReference type="ChEBI" id="CHEBI:57783"/>
    </ligand>
</feature>
<dbReference type="NCBIfam" id="NF004912">
    <property type="entry name" value="PRK06270.1"/>
    <property type="match status" value="1"/>
</dbReference>
<comment type="pathway">
    <text evidence="2 17">Amino-acid biosynthesis; L-threonine biosynthesis; L-threonine from L-aspartate: step 3/5.</text>
</comment>
<dbReference type="GO" id="GO:0009086">
    <property type="term" value="P:methionine biosynthetic process"/>
    <property type="evidence" value="ECO:0007669"/>
    <property type="project" value="UniProtKB-KW"/>
</dbReference>
<dbReference type="Gene3D" id="3.30.360.10">
    <property type="entry name" value="Dihydrodipicolinate Reductase, domain 2"/>
    <property type="match status" value="1"/>
</dbReference>
<evidence type="ECO:0000256" key="7">
    <source>
        <dbReference type="ARBA" id="ARBA00022697"/>
    </source>
</evidence>
<evidence type="ECO:0000256" key="8">
    <source>
        <dbReference type="ARBA" id="ARBA00023002"/>
    </source>
</evidence>
<evidence type="ECO:0000313" key="20">
    <source>
        <dbReference type="EMBL" id="GAQ59998.1"/>
    </source>
</evidence>
<protein>
    <recommendedName>
        <fullName evidence="6 14">Homoserine dehydrogenase</fullName>
        <shortName evidence="14">HDH</shortName>
        <ecNumber evidence="5 14">1.1.1.3</ecNumber>
    </recommendedName>
</protein>
<keyword evidence="10 14" id="KW-0486">Methionine biosynthesis</keyword>
<keyword evidence="14 16" id="KW-0521">NADP</keyword>
<dbReference type="FunFam" id="3.30.360.10:FF:000005">
    <property type="entry name" value="Homoserine dehydrogenase"/>
    <property type="match status" value="1"/>
</dbReference>
<dbReference type="EC" id="1.1.1.3" evidence="5 14"/>
<feature type="binding site" evidence="16">
    <location>
        <position position="212"/>
    </location>
    <ligand>
        <name>L-homoserine</name>
        <dbReference type="ChEBI" id="CHEBI:57476"/>
    </ligand>
</feature>
<dbReference type="Pfam" id="PF00742">
    <property type="entry name" value="Homoserine_dh"/>
    <property type="match status" value="1"/>
</dbReference>
<feature type="active site" description="Proton donor" evidence="15">
    <location>
        <position position="227"/>
    </location>
</feature>
<comment type="similarity">
    <text evidence="4 14 18">Belongs to the homoserine dehydrogenase family.</text>
</comment>
<organism evidence="20 21">
    <name type="scientific">Streptomyces scabiei</name>
    <dbReference type="NCBI Taxonomy" id="1930"/>
    <lineage>
        <taxon>Bacteria</taxon>
        <taxon>Bacillati</taxon>
        <taxon>Actinomycetota</taxon>
        <taxon>Actinomycetes</taxon>
        <taxon>Kitasatosporales</taxon>
        <taxon>Streptomycetaceae</taxon>
        <taxon>Streptomyces</taxon>
    </lineage>
</organism>
<dbReference type="InterPro" id="IPR036291">
    <property type="entry name" value="NAD(P)-bd_dom_sf"/>
</dbReference>
<evidence type="ECO:0000256" key="14">
    <source>
        <dbReference type="PIRNR" id="PIRNR036497"/>
    </source>
</evidence>
<accession>A0A100JI75</accession>
<feature type="binding site" evidence="16">
    <location>
        <position position="104"/>
    </location>
    <ligand>
        <name>NADPH</name>
        <dbReference type="ChEBI" id="CHEBI:57783"/>
    </ligand>
</feature>
<keyword evidence="7 14" id="KW-0791">Threonine biosynthesis</keyword>
<dbReference type="PANTHER" id="PTHR43331">
    <property type="entry name" value="HOMOSERINE DEHYDROGENASE"/>
    <property type="match status" value="1"/>
</dbReference>
<dbReference type="EMBL" id="BCMM01000001">
    <property type="protein sequence ID" value="GAQ59998.1"/>
    <property type="molecule type" value="Genomic_DNA"/>
</dbReference>
<comment type="caution">
    <text evidence="20">The sequence shown here is derived from an EMBL/GenBank/DDBJ whole genome shotgun (WGS) entry which is preliminary data.</text>
</comment>
<dbReference type="InterPro" id="IPR022697">
    <property type="entry name" value="HDH_short"/>
</dbReference>